<dbReference type="Proteomes" id="UP000007015">
    <property type="component" value="Chromosome 7"/>
</dbReference>
<dbReference type="EMBL" id="CM000132">
    <property type="protein sequence ID" value="EAZ02965.1"/>
    <property type="molecule type" value="Genomic_DNA"/>
</dbReference>
<name>A2YIQ4_ORYSI</name>
<sequence>MPPSLRLPEAFAPGQRHGKAINKGKGRGESPEEAPNPTPPALAPLIGRSSDLLESREGSRAAQPEPRMRVERRRRRRPRWKGSGEETGERRKACRGKGRSAARVGVGGGAHADGEDDLGACTARTDEKDLTSGYPHQNLKAMDETLNDPAETQKVLAHPGVLLPFRPISNDVFSHYPVASDTHCSVRTSTAARGCATTHRSAASSCSSLAAAPPRRLCSPVSGRRQPATLRHCCHRIKKSKRASSWKRWSVKCRFFFGLMERDSLNLSPGCGLRGKKQENARIVPRIREH</sequence>
<protein>
    <submittedName>
        <fullName evidence="2">Uncharacterized protein</fullName>
    </submittedName>
</protein>
<dbReference type="HOGENOM" id="CLU_961043_0_0_1"/>
<reference evidence="2 3" key="1">
    <citation type="journal article" date="2005" name="PLoS Biol.">
        <title>The genomes of Oryza sativa: a history of duplications.</title>
        <authorList>
            <person name="Yu J."/>
            <person name="Wang J."/>
            <person name="Lin W."/>
            <person name="Li S."/>
            <person name="Li H."/>
            <person name="Zhou J."/>
            <person name="Ni P."/>
            <person name="Dong W."/>
            <person name="Hu S."/>
            <person name="Zeng C."/>
            <person name="Zhang J."/>
            <person name="Zhang Y."/>
            <person name="Li R."/>
            <person name="Xu Z."/>
            <person name="Li S."/>
            <person name="Li X."/>
            <person name="Zheng H."/>
            <person name="Cong L."/>
            <person name="Lin L."/>
            <person name="Yin J."/>
            <person name="Geng J."/>
            <person name="Li G."/>
            <person name="Shi J."/>
            <person name="Liu J."/>
            <person name="Lv H."/>
            <person name="Li J."/>
            <person name="Wang J."/>
            <person name="Deng Y."/>
            <person name="Ran L."/>
            <person name="Shi X."/>
            <person name="Wang X."/>
            <person name="Wu Q."/>
            <person name="Li C."/>
            <person name="Ren X."/>
            <person name="Wang J."/>
            <person name="Wang X."/>
            <person name="Li D."/>
            <person name="Liu D."/>
            <person name="Zhang X."/>
            <person name="Ji Z."/>
            <person name="Zhao W."/>
            <person name="Sun Y."/>
            <person name="Zhang Z."/>
            <person name="Bao J."/>
            <person name="Han Y."/>
            <person name="Dong L."/>
            <person name="Ji J."/>
            <person name="Chen P."/>
            <person name="Wu S."/>
            <person name="Liu J."/>
            <person name="Xiao Y."/>
            <person name="Bu D."/>
            <person name="Tan J."/>
            <person name="Yang L."/>
            <person name="Ye C."/>
            <person name="Zhang J."/>
            <person name="Xu J."/>
            <person name="Zhou Y."/>
            <person name="Yu Y."/>
            <person name="Zhang B."/>
            <person name="Zhuang S."/>
            <person name="Wei H."/>
            <person name="Liu B."/>
            <person name="Lei M."/>
            <person name="Yu H."/>
            <person name="Li Y."/>
            <person name="Xu H."/>
            <person name="Wei S."/>
            <person name="He X."/>
            <person name="Fang L."/>
            <person name="Zhang Z."/>
            <person name="Zhang Y."/>
            <person name="Huang X."/>
            <person name="Su Z."/>
            <person name="Tong W."/>
            <person name="Li J."/>
            <person name="Tong Z."/>
            <person name="Li S."/>
            <person name="Ye J."/>
            <person name="Wang L."/>
            <person name="Fang L."/>
            <person name="Lei T."/>
            <person name="Chen C."/>
            <person name="Chen H."/>
            <person name="Xu Z."/>
            <person name="Li H."/>
            <person name="Huang H."/>
            <person name="Zhang F."/>
            <person name="Xu H."/>
            <person name="Li N."/>
            <person name="Zhao C."/>
            <person name="Li S."/>
            <person name="Dong L."/>
            <person name="Huang Y."/>
            <person name="Li L."/>
            <person name="Xi Y."/>
            <person name="Qi Q."/>
            <person name="Li W."/>
            <person name="Zhang B."/>
            <person name="Hu W."/>
            <person name="Zhang Y."/>
            <person name="Tian X."/>
            <person name="Jiao Y."/>
            <person name="Liang X."/>
            <person name="Jin J."/>
            <person name="Gao L."/>
            <person name="Zheng W."/>
            <person name="Hao B."/>
            <person name="Liu S."/>
            <person name="Wang W."/>
            <person name="Yuan L."/>
            <person name="Cao M."/>
            <person name="McDermott J."/>
            <person name="Samudrala R."/>
            <person name="Wang J."/>
            <person name="Wong G.K."/>
            <person name="Yang H."/>
        </authorList>
    </citation>
    <scope>NUCLEOTIDE SEQUENCE [LARGE SCALE GENOMIC DNA]</scope>
    <source>
        <strain evidence="3">cv. 93-11</strain>
    </source>
</reference>
<dbReference type="AlphaFoldDB" id="A2YIQ4"/>
<keyword evidence="3" id="KW-1185">Reference proteome</keyword>
<accession>A2YIQ4</accession>
<feature type="compositionally biased region" description="Basic and acidic residues" evidence="1">
    <location>
        <begin position="82"/>
        <end position="91"/>
    </location>
</feature>
<gene>
    <name evidence="2" type="ORF">OsI_25105</name>
</gene>
<evidence type="ECO:0000313" key="3">
    <source>
        <dbReference type="Proteomes" id="UP000007015"/>
    </source>
</evidence>
<dbReference type="Gramene" id="BGIOSGA025245-TA">
    <property type="protein sequence ID" value="BGIOSGA025245-PA"/>
    <property type="gene ID" value="BGIOSGA025245"/>
</dbReference>
<proteinExistence type="predicted"/>
<evidence type="ECO:0000313" key="2">
    <source>
        <dbReference type="EMBL" id="EAZ02965.1"/>
    </source>
</evidence>
<feature type="compositionally biased region" description="Basic residues" evidence="1">
    <location>
        <begin position="70"/>
        <end position="80"/>
    </location>
</feature>
<evidence type="ECO:0000256" key="1">
    <source>
        <dbReference type="SAM" id="MobiDB-lite"/>
    </source>
</evidence>
<feature type="compositionally biased region" description="Basic residues" evidence="1">
    <location>
        <begin position="16"/>
        <end position="25"/>
    </location>
</feature>
<organism evidence="2 3">
    <name type="scientific">Oryza sativa subsp. indica</name>
    <name type="common">Rice</name>
    <dbReference type="NCBI Taxonomy" id="39946"/>
    <lineage>
        <taxon>Eukaryota</taxon>
        <taxon>Viridiplantae</taxon>
        <taxon>Streptophyta</taxon>
        <taxon>Embryophyta</taxon>
        <taxon>Tracheophyta</taxon>
        <taxon>Spermatophyta</taxon>
        <taxon>Magnoliopsida</taxon>
        <taxon>Liliopsida</taxon>
        <taxon>Poales</taxon>
        <taxon>Poaceae</taxon>
        <taxon>BOP clade</taxon>
        <taxon>Oryzoideae</taxon>
        <taxon>Oryzeae</taxon>
        <taxon>Oryzinae</taxon>
        <taxon>Oryza</taxon>
        <taxon>Oryza sativa</taxon>
    </lineage>
</organism>
<feature type="region of interest" description="Disordered" evidence="1">
    <location>
        <begin position="1"/>
        <end position="112"/>
    </location>
</feature>